<dbReference type="PANTHER" id="PTHR36942">
    <property type="entry name" value="PROTEIN CBG10268"/>
    <property type="match status" value="1"/>
</dbReference>
<dbReference type="PANTHER" id="PTHR36942:SF1">
    <property type="entry name" value="IMMUNITY PROTEIN 72 OF POLYMORPHIC TOXIN SYSTEM-RELATED"/>
    <property type="match status" value="1"/>
</dbReference>
<evidence type="ECO:0000313" key="3">
    <source>
        <dbReference type="Proteomes" id="UP000827892"/>
    </source>
</evidence>
<feature type="compositionally biased region" description="Polar residues" evidence="1">
    <location>
        <begin position="189"/>
        <end position="207"/>
    </location>
</feature>
<dbReference type="EMBL" id="CP090895">
    <property type="protein sequence ID" value="ULT92323.1"/>
    <property type="molecule type" value="Genomic_DNA"/>
</dbReference>
<reference evidence="2 3" key="1">
    <citation type="submission" date="2022-02" db="EMBL/GenBank/DDBJ databases">
        <title>Chromosome-level reference genomes for two strains of Caenorhabditis briggsae: an improved platform for comparative genomics.</title>
        <authorList>
            <person name="Stevens L."/>
            <person name="Andersen E.C."/>
        </authorList>
    </citation>
    <scope>NUCLEOTIDE SEQUENCE [LARGE SCALE GENOMIC DNA]</scope>
    <source>
        <strain evidence="2">QX1410_ONT</strain>
        <tissue evidence="2">Whole-organism</tissue>
    </source>
</reference>
<gene>
    <name evidence="2" type="ORF">L3Y34_009826</name>
</gene>
<dbReference type="AlphaFoldDB" id="A0AAE9D3F7"/>
<protein>
    <submittedName>
        <fullName evidence="2">Uncharacterized protein</fullName>
    </submittedName>
</protein>
<feature type="compositionally biased region" description="Basic and acidic residues" evidence="1">
    <location>
        <begin position="210"/>
        <end position="223"/>
    </location>
</feature>
<dbReference type="Proteomes" id="UP000827892">
    <property type="component" value="Chromosome V"/>
</dbReference>
<feature type="region of interest" description="Disordered" evidence="1">
    <location>
        <begin position="147"/>
        <end position="168"/>
    </location>
</feature>
<feature type="region of interest" description="Disordered" evidence="1">
    <location>
        <begin position="115"/>
        <end position="135"/>
    </location>
</feature>
<feature type="compositionally biased region" description="Low complexity" evidence="1">
    <location>
        <begin position="227"/>
        <end position="237"/>
    </location>
</feature>
<proteinExistence type="predicted"/>
<name>A0AAE9D3F7_CAEBR</name>
<organism evidence="2 3">
    <name type="scientific">Caenorhabditis briggsae</name>
    <dbReference type="NCBI Taxonomy" id="6238"/>
    <lineage>
        <taxon>Eukaryota</taxon>
        <taxon>Metazoa</taxon>
        <taxon>Ecdysozoa</taxon>
        <taxon>Nematoda</taxon>
        <taxon>Chromadorea</taxon>
        <taxon>Rhabditida</taxon>
        <taxon>Rhabditina</taxon>
        <taxon>Rhabditomorpha</taxon>
        <taxon>Rhabditoidea</taxon>
        <taxon>Rhabditidae</taxon>
        <taxon>Peloderinae</taxon>
        <taxon>Caenorhabditis</taxon>
    </lineage>
</organism>
<evidence type="ECO:0000313" key="2">
    <source>
        <dbReference type="EMBL" id="ULT92323.1"/>
    </source>
</evidence>
<feature type="region of interest" description="Disordered" evidence="1">
    <location>
        <begin position="189"/>
        <end position="248"/>
    </location>
</feature>
<accession>A0AAE9D3F7</accession>
<sequence length="316" mass="36253">MKRQRGPEIDGNDTTRYLKYKKKARMECVYKDCVLADVHASAIDEFRVKMDDNMKEAINKAVDSRQFAKLCETLYIEAYECMKKEIDYMFAELKFEGAGARRRSTSNDYVMSKQERVGKRNAERQAKLDSSEKLERNFNCKNPQKFWKTSVQKESDQKSPAAVEPMMNSSNNLVFRPKVEGTIAEEVQNQSAQKTMDSVCSDAQNLNDGAPEKKNEQTGKEGKAPAQSSQQGSSSQSTPRAERAERSRNYTYMQNLQRQREEENAQKSLGFFFDFSEYLDGPNGLEGLLEPRKIRTKPGLMTRTDSGKKNYNFTIF</sequence>
<evidence type="ECO:0000256" key="1">
    <source>
        <dbReference type="SAM" id="MobiDB-lite"/>
    </source>
</evidence>